<feature type="transmembrane region" description="Helical" evidence="1">
    <location>
        <begin position="29"/>
        <end position="46"/>
    </location>
</feature>
<evidence type="ECO:0000313" key="3">
    <source>
        <dbReference type="Proteomes" id="UP000032735"/>
    </source>
</evidence>
<keyword evidence="1" id="KW-0472">Membrane</keyword>
<dbReference type="EMBL" id="FO704551">
    <property type="protein sequence ID" value="CDG20580.1"/>
    <property type="molecule type" value="Genomic_DNA"/>
</dbReference>
<keyword evidence="1" id="KW-0812">Transmembrane</keyword>
<dbReference type="HOGENOM" id="CLU_213804_0_0_6"/>
<dbReference type="PROSITE" id="PS51257">
    <property type="entry name" value="PROKAR_LIPOPROTEIN"/>
    <property type="match status" value="1"/>
</dbReference>
<dbReference type="Proteomes" id="UP000032735">
    <property type="component" value="Chromosome"/>
</dbReference>
<dbReference type="AlphaFoldDB" id="A0A068R374"/>
<protein>
    <submittedName>
        <fullName evidence="2">Uncharacterized protein</fullName>
    </submittedName>
</protein>
<reference evidence="2 3" key="1">
    <citation type="submission" date="2013-07" db="EMBL/GenBank/DDBJ databases">
        <authorList>
            <person name="Genoscope - CEA"/>
        </authorList>
    </citation>
    <scope>NUCLEOTIDE SEQUENCE [LARGE SCALE GENOMIC DNA]</scope>
    <source>
        <strain evidence="2 3">G6</strain>
    </source>
</reference>
<sequence>MRNLLIDITALTGVGAVLAGCYLKYGLANTLIIGGVLLIAYALAVTRRRPHAA</sequence>
<evidence type="ECO:0000256" key="1">
    <source>
        <dbReference type="SAM" id="Phobius"/>
    </source>
</evidence>
<dbReference type="RefSeq" id="WP_045957944.1">
    <property type="nucleotide sequence ID" value="NZ_FO704551.1"/>
</dbReference>
<organism evidence="2 3">
    <name type="scientific">Xenorhabdus poinarii G6</name>
    <dbReference type="NCBI Taxonomy" id="1354304"/>
    <lineage>
        <taxon>Bacteria</taxon>
        <taxon>Pseudomonadati</taxon>
        <taxon>Pseudomonadota</taxon>
        <taxon>Gammaproteobacteria</taxon>
        <taxon>Enterobacterales</taxon>
        <taxon>Morganellaceae</taxon>
        <taxon>Xenorhabdus</taxon>
    </lineage>
</organism>
<keyword evidence="1" id="KW-1133">Transmembrane helix</keyword>
<evidence type="ECO:0000313" key="2">
    <source>
        <dbReference type="EMBL" id="CDG20580.1"/>
    </source>
</evidence>
<gene>
    <name evidence="2" type="ORF">XPG1_0925</name>
</gene>
<proteinExistence type="predicted"/>
<keyword evidence="3" id="KW-1185">Reference proteome</keyword>
<accession>A0A068R374</accession>
<dbReference type="KEGG" id="xpo:XPG1_0925"/>
<name>A0A068R374_9GAMM</name>